<evidence type="ECO:0000256" key="1">
    <source>
        <dbReference type="ARBA" id="ARBA00022801"/>
    </source>
</evidence>
<dbReference type="Proteomes" id="UP000644610">
    <property type="component" value="Unassembled WGS sequence"/>
</dbReference>
<dbReference type="AlphaFoldDB" id="A0A8J3UJP5"/>
<protein>
    <submittedName>
        <fullName evidence="4">Isochorismatase</fullName>
    </submittedName>
</protein>
<dbReference type="CDD" id="cd00431">
    <property type="entry name" value="cysteine_hydrolases"/>
    <property type="match status" value="1"/>
</dbReference>
<dbReference type="Pfam" id="PF00857">
    <property type="entry name" value="Isochorismatase"/>
    <property type="match status" value="1"/>
</dbReference>
<dbReference type="EMBL" id="BOOQ01000017">
    <property type="protein sequence ID" value="GII46493.1"/>
    <property type="molecule type" value="Genomic_DNA"/>
</dbReference>
<accession>A0A8J3UJP5</accession>
<reference evidence="4" key="1">
    <citation type="submission" date="2021-01" db="EMBL/GenBank/DDBJ databases">
        <title>Whole genome shotgun sequence of Planotetraspora silvatica NBRC 100141.</title>
        <authorList>
            <person name="Komaki H."/>
            <person name="Tamura T."/>
        </authorList>
    </citation>
    <scope>NUCLEOTIDE SEQUENCE</scope>
    <source>
        <strain evidence="4">NBRC 100141</strain>
    </source>
</reference>
<dbReference type="Gene3D" id="3.40.50.850">
    <property type="entry name" value="Isochorismatase-like"/>
    <property type="match status" value="1"/>
</dbReference>
<evidence type="ECO:0000313" key="5">
    <source>
        <dbReference type="Proteomes" id="UP000644610"/>
    </source>
</evidence>
<comment type="caution">
    <text evidence="4">The sequence shown here is derived from an EMBL/GenBank/DDBJ whole genome shotgun (WGS) entry which is preliminary data.</text>
</comment>
<proteinExistence type="predicted"/>
<dbReference type="GO" id="GO:0016787">
    <property type="term" value="F:hydrolase activity"/>
    <property type="evidence" value="ECO:0007669"/>
    <property type="project" value="UniProtKB-KW"/>
</dbReference>
<evidence type="ECO:0000259" key="3">
    <source>
        <dbReference type="Pfam" id="PF00857"/>
    </source>
</evidence>
<evidence type="ECO:0000256" key="2">
    <source>
        <dbReference type="SAM" id="MobiDB-lite"/>
    </source>
</evidence>
<dbReference type="InterPro" id="IPR036380">
    <property type="entry name" value="Isochorismatase-like_sf"/>
</dbReference>
<keyword evidence="1" id="KW-0378">Hydrolase</keyword>
<sequence length="219" mass="23305">MSDPQGPHGPQGPEATRGPQSPEGPRDAQGSRLPWLAVIDMQRVFGEPSSDWFTPRFAETVGPIKELTGAFGSRVTFTRFIAPENPEGAWREYYSRWPFALQPPDARIYELVDDFGDGAGPTLDATTFGKWTPELAEAVGPAGRLVVAGVSTDCCVLSTVVAAADAGVEVLVVSDACAGMTDESHRQALDIMALYGPLVRVVTSAEVLRGIEDATGRAS</sequence>
<gene>
    <name evidence="4" type="ORF">Psi02_29170</name>
</gene>
<dbReference type="RefSeq" id="WP_203974366.1">
    <property type="nucleotide sequence ID" value="NZ_BAAAKY010000033.1"/>
</dbReference>
<feature type="region of interest" description="Disordered" evidence="2">
    <location>
        <begin position="1"/>
        <end position="31"/>
    </location>
</feature>
<feature type="domain" description="Isochorismatase-like" evidence="3">
    <location>
        <begin position="35"/>
        <end position="201"/>
    </location>
</feature>
<organism evidence="4 5">
    <name type="scientific">Planotetraspora silvatica</name>
    <dbReference type="NCBI Taxonomy" id="234614"/>
    <lineage>
        <taxon>Bacteria</taxon>
        <taxon>Bacillati</taxon>
        <taxon>Actinomycetota</taxon>
        <taxon>Actinomycetes</taxon>
        <taxon>Streptosporangiales</taxon>
        <taxon>Streptosporangiaceae</taxon>
        <taxon>Planotetraspora</taxon>
    </lineage>
</organism>
<evidence type="ECO:0000313" key="4">
    <source>
        <dbReference type="EMBL" id="GII46493.1"/>
    </source>
</evidence>
<name>A0A8J3UJP5_9ACTN</name>
<dbReference type="InterPro" id="IPR050272">
    <property type="entry name" value="Isochorismatase-like_hydrls"/>
</dbReference>
<dbReference type="InterPro" id="IPR000868">
    <property type="entry name" value="Isochorismatase-like_dom"/>
</dbReference>
<dbReference type="PANTHER" id="PTHR43540">
    <property type="entry name" value="PEROXYUREIDOACRYLATE/UREIDOACRYLATE AMIDOHYDROLASE-RELATED"/>
    <property type="match status" value="1"/>
</dbReference>
<keyword evidence="5" id="KW-1185">Reference proteome</keyword>
<dbReference type="SUPFAM" id="SSF52499">
    <property type="entry name" value="Isochorismatase-like hydrolases"/>
    <property type="match status" value="1"/>
</dbReference>